<keyword evidence="3" id="KW-1185">Reference proteome</keyword>
<dbReference type="Pfam" id="PF20345">
    <property type="entry name" value="DUF6640"/>
    <property type="match status" value="1"/>
</dbReference>
<reference evidence="2 3" key="1">
    <citation type="submission" date="2016-11" db="EMBL/GenBank/DDBJ databases">
        <authorList>
            <person name="Jaros S."/>
            <person name="Januszkiewicz K."/>
            <person name="Wedrychowicz H."/>
        </authorList>
    </citation>
    <scope>NUCLEOTIDE SEQUENCE [LARGE SCALE GENOMIC DNA]</scope>
    <source>
        <strain evidence="2 3">DSM 25479</strain>
    </source>
</reference>
<feature type="transmembrane region" description="Helical" evidence="1">
    <location>
        <begin position="46"/>
        <end position="65"/>
    </location>
</feature>
<organism evidence="2 3">
    <name type="scientific">Cruoricaptor ignavus</name>
    <dbReference type="NCBI Taxonomy" id="1118202"/>
    <lineage>
        <taxon>Bacteria</taxon>
        <taxon>Pseudomonadati</taxon>
        <taxon>Bacteroidota</taxon>
        <taxon>Flavobacteriia</taxon>
        <taxon>Flavobacteriales</taxon>
        <taxon>Weeksellaceae</taxon>
        <taxon>Cruoricaptor</taxon>
    </lineage>
</organism>
<evidence type="ECO:0000313" key="3">
    <source>
        <dbReference type="Proteomes" id="UP000184335"/>
    </source>
</evidence>
<proteinExistence type="predicted"/>
<feature type="transmembrane region" description="Helical" evidence="1">
    <location>
        <begin position="77"/>
        <end position="96"/>
    </location>
</feature>
<evidence type="ECO:0000313" key="2">
    <source>
        <dbReference type="EMBL" id="SHI30018.1"/>
    </source>
</evidence>
<keyword evidence="1" id="KW-0812">Transmembrane</keyword>
<dbReference type="Proteomes" id="UP000184335">
    <property type="component" value="Unassembled WGS sequence"/>
</dbReference>
<sequence length="145" mass="16441">MQPFSKNFKFTMTVLSVFTMLITSVMDLNETHMTNPLWPPHARFHWAAQYFSTLVISILIVVGIWSNYREKGTKLSVLIIGLSLLGFWGMFIPALLMPGTSTAPDGFIVPENFPKIFTIIHPNFIISVIITFICIFTIIFLVAKI</sequence>
<dbReference type="EMBL" id="FQYI01000001">
    <property type="protein sequence ID" value="SHI30018.1"/>
    <property type="molecule type" value="Genomic_DNA"/>
</dbReference>
<dbReference type="AlphaFoldDB" id="A0A1M6A0Q8"/>
<gene>
    <name evidence="2" type="ORF">SAMN05443429_10186</name>
</gene>
<evidence type="ECO:0000256" key="1">
    <source>
        <dbReference type="SAM" id="Phobius"/>
    </source>
</evidence>
<keyword evidence="1" id="KW-0472">Membrane</keyword>
<name>A0A1M6A0Q8_9FLAO</name>
<protein>
    <submittedName>
        <fullName evidence="2">Uncharacterized protein</fullName>
    </submittedName>
</protein>
<keyword evidence="1" id="KW-1133">Transmembrane helix</keyword>
<feature type="transmembrane region" description="Helical" evidence="1">
    <location>
        <begin position="7"/>
        <end position="26"/>
    </location>
</feature>
<feature type="transmembrane region" description="Helical" evidence="1">
    <location>
        <begin position="116"/>
        <end position="143"/>
    </location>
</feature>
<dbReference type="InterPro" id="IPR046580">
    <property type="entry name" value="DUF6640"/>
</dbReference>
<accession>A0A1M6A0Q8</accession>